<dbReference type="EMBL" id="QKNY01000009">
    <property type="protein sequence ID" value="RJX43334.1"/>
    <property type="molecule type" value="Genomic_DNA"/>
</dbReference>
<evidence type="ECO:0000256" key="1">
    <source>
        <dbReference type="ARBA" id="ARBA00000085"/>
    </source>
</evidence>
<accession>A0A3A6PS52</accession>
<evidence type="ECO:0000256" key="3">
    <source>
        <dbReference type="ARBA" id="ARBA00022553"/>
    </source>
</evidence>
<evidence type="ECO:0000256" key="2">
    <source>
        <dbReference type="ARBA" id="ARBA00012438"/>
    </source>
</evidence>
<dbReference type="OrthoDB" id="327291at2157"/>
<evidence type="ECO:0000259" key="6">
    <source>
        <dbReference type="PROSITE" id="PS50109"/>
    </source>
</evidence>
<gene>
    <name evidence="8" type="ORF">DM826_06930</name>
</gene>
<keyword evidence="9" id="KW-1185">Reference proteome</keyword>
<dbReference type="InterPro" id="IPR036890">
    <property type="entry name" value="HATPase_C_sf"/>
</dbReference>
<evidence type="ECO:0000313" key="9">
    <source>
        <dbReference type="Proteomes" id="UP000276588"/>
    </source>
</evidence>
<name>A0A3A6PS52_9EURY</name>
<dbReference type="CDD" id="cd00130">
    <property type="entry name" value="PAS"/>
    <property type="match status" value="1"/>
</dbReference>
<dbReference type="InterPro" id="IPR000700">
    <property type="entry name" value="PAS-assoc_C"/>
</dbReference>
<dbReference type="PROSITE" id="PS50113">
    <property type="entry name" value="PAC"/>
    <property type="match status" value="1"/>
</dbReference>
<sequence length="359" mass="39651">MSKGRSPADRPTPQLPTAFNDLDIGIAVHEPRTGRIVDANDALERLYGYTTPELQTRAITTFSANTYGDGQQAITRRLRATAEGCPQTFEWRIKRSDGQLRWVEITFTHYPHNGIPYVLAEVTDITDYKHNDRRVSLLQRVLRHNLRNEISVVEGFADQLTDPAPTPTIDTCAEKITTSARKLARVAESMKQIEATITSEAATRSRRSVKAAVGDIADDVRAAYPAATINVIETTPLWIEIDEAFGYAIRHALENGVEHAECAAPTVRVEIDESPNTGRVEIRIDDENPPIPPMELCALDDHQATTPTCHGSGCGLFVMKWCLESLGGELRIEPASDRGNSVYVYLPPQSPPEGDATYS</sequence>
<dbReference type="Gene3D" id="3.30.565.10">
    <property type="entry name" value="Histidine kinase-like ATPase, C-terminal domain"/>
    <property type="match status" value="1"/>
</dbReference>
<dbReference type="InterPro" id="IPR000014">
    <property type="entry name" value="PAS"/>
</dbReference>
<proteinExistence type="predicted"/>
<reference evidence="8 9" key="1">
    <citation type="submission" date="2018-06" db="EMBL/GenBank/DDBJ databases">
        <title>Halonotius sp. F13-13 a new haloarchaeeon isolated from a solar saltern from Isla Cristina, Huelva, Spain.</title>
        <authorList>
            <person name="Duran-Viseras A."/>
            <person name="Sanchez-Porro C."/>
            <person name="Ventosa A."/>
        </authorList>
    </citation>
    <scope>NUCLEOTIDE SEQUENCE [LARGE SCALE GENOMIC DNA]</scope>
    <source>
        <strain evidence="8 9">F13-13</strain>
    </source>
</reference>
<dbReference type="PANTHER" id="PTHR43304">
    <property type="entry name" value="PHYTOCHROME-LIKE PROTEIN CPH1"/>
    <property type="match status" value="1"/>
</dbReference>
<dbReference type="InterPro" id="IPR001610">
    <property type="entry name" value="PAC"/>
</dbReference>
<comment type="catalytic activity">
    <reaction evidence="1">
        <text>ATP + protein L-histidine = ADP + protein N-phospho-L-histidine.</text>
        <dbReference type="EC" id="2.7.13.3"/>
    </reaction>
</comment>
<comment type="caution">
    <text evidence="8">The sequence shown here is derived from an EMBL/GenBank/DDBJ whole genome shotgun (WGS) entry which is preliminary data.</text>
</comment>
<keyword evidence="3" id="KW-0597">Phosphoprotein</keyword>
<dbReference type="GO" id="GO:0004673">
    <property type="term" value="F:protein histidine kinase activity"/>
    <property type="evidence" value="ECO:0007669"/>
    <property type="project" value="UniProtKB-EC"/>
</dbReference>
<dbReference type="RefSeq" id="WP_120102671.1">
    <property type="nucleotide sequence ID" value="NZ_QKNY01000009.1"/>
</dbReference>
<evidence type="ECO:0000256" key="4">
    <source>
        <dbReference type="ARBA" id="ARBA00022679"/>
    </source>
</evidence>
<dbReference type="InterPro" id="IPR005467">
    <property type="entry name" value="His_kinase_dom"/>
</dbReference>
<keyword evidence="5 8" id="KW-0418">Kinase</keyword>
<dbReference type="SMART" id="SM00091">
    <property type="entry name" value="PAS"/>
    <property type="match status" value="1"/>
</dbReference>
<dbReference type="SMART" id="SM00086">
    <property type="entry name" value="PAC"/>
    <property type="match status" value="1"/>
</dbReference>
<evidence type="ECO:0000313" key="8">
    <source>
        <dbReference type="EMBL" id="RJX43334.1"/>
    </source>
</evidence>
<dbReference type="InterPro" id="IPR035965">
    <property type="entry name" value="PAS-like_dom_sf"/>
</dbReference>
<keyword evidence="4" id="KW-0808">Transferase</keyword>
<dbReference type="EC" id="2.7.13.3" evidence="2"/>
<evidence type="ECO:0000259" key="7">
    <source>
        <dbReference type="PROSITE" id="PS50113"/>
    </source>
</evidence>
<dbReference type="PROSITE" id="PS50109">
    <property type="entry name" value="HIS_KIN"/>
    <property type="match status" value="1"/>
</dbReference>
<dbReference type="NCBIfam" id="TIGR00229">
    <property type="entry name" value="sensory_box"/>
    <property type="match status" value="1"/>
</dbReference>
<organism evidence="8 9">
    <name type="scientific">Halonotius aquaticus</name>
    <dbReference type="NCBI Taxonomy" id="2216978"/>
    <lineage>
        <taxon>Archaea</taxon>
        <taxon>Methanobacteriati</taxon>
        <taxon>Methanobacteriota</taxon>
        <taxon>Stenosarchaea group</taxon>
        <taxon>Halobacteria</taxon>
        <taxon>Halobacteriales</taxon>
        <taxon>Haloferacaceae</taxon>
        <taxon>Halonotius</taxon>
    </lineage>
</organism>
<dbReference type="Pfam" id="PF02518">
    <property type="entry name" value="HATPase_c"/>
    <property type="match status" value="1"/>
</dbReference>
<dbReference type="SUPFAM" id="SSF55874">
    <property type="entry name" value="ATPase domain of HSP90 chaperone/DNA topoisomerase II/histidine kinase"/>
    <property type="match status" value="1"/>
</dbReference>
<protein>
    <recommendedName>
        <fullName evidence="2">histidine kinase</fullName>
        <ecNumber evidence="2">2.7.13.3</ecNumber>
    </recommendedName>
</protein>
<dbReference type="Gene3D" id="3.30.450.20">
    <property type="entry name" value="PAS domain"/>
    <property type="match status" value="1"/>
</dbReference>
<dbReference type="Proteomes" id="UP000276588">
    <property type="component" value="Unassembled WGS sequence"/>
</dbReference>
<dbReference type="PANTHER" id="PTHR43304:SF1">
    <property type="entry name" value="PAC DOMAIN-CONTAINING PROTEIN"/>
    <property type="match status" value="1"/>
</dbReference>
<evidence type="ECO:0000256" key="5">
    <source>
        <dbReference type="ARBA" id="ARBA00022777"/>
    </source>
</evidence>
<dbReference type="SUPFAM" id="SSF55785">
    <property type="entry name" value="PYP-like sensor domain (PAS domain)"/>
    <property type="match status" value="1"/>
</dbReference>
<feature type="domain" description="Histidine kinase" evidence="6">
    <location>
        <begin position="141"/>
        <end position="350"/>
    </location>
</feature>
<dbReference type="Pfam" id="PF13426">
    <property type="entry name" value="PAS_9"/>
    <property type="match status" value="1"/>
</dbReference>
<dbReference type="AlphaFoldDB" id="A0A3A6PS52"/>
<dbReference type="InterPro" id="IPR003594">
    <property type="entry name" value="HATPase_dom"/>
</dbReference>
<feature type="domain" description="PAC" evidence="7">
    <location>
        <begin position="87"/>
        <end position="137"/>
    </location>
</feature>
<dbReference type="InterPro" id="IPR052162">
    <property type="entry name" value="Sensor_kinase/Photoreceptor"/>
</dbReference>